<dbReference type="PROSITE" id="PS50850">
    <property type="entry name" value="MFS"/>
    <property type="match status" value="1"/>
</dbReference>
<comment type="caution">
    <text evidence="9">The sequence shown here is derived from an EMBL/GenBank/DDBJ whole genome shotgun (WGS) entry which is preliminary data.</text>
</comment>
<dbReference type="EMBL" id="MSLT01000006">
    <property type="protein sequence ID" value="OUD15640.1"/>
    <property type="molecule type" value="Genomic_DNA"/>
</dbReference>
<sequence>MNAVSSTQAMTALEKRAVFGLAGIMSLRMLGLFMILPVFALYAENLDGVTPILVGMAIGIYGLTQACFQIPFGMLSDRFGRKPVITIGLFIFAIGSVVAATSDSITGVIIGRALQGSGAIAAAILALTADLTREDHRTQAMAMLGMTIGMAFLLALAVGPILNHWIGVAGIFWFTAMLALVAIAVLYGFIPDPPVCRLHRDAESVPTQFIRVLGDWQLLRLDMGILILHFTLTATFVVLPLSLRDVLVPEQHWWVYLLVLLLSISAALPFIIIGEKKKQLKEIFIIAIAILGVAQFLLGWMSSLLGLIFGLLLYFFAFNLLEALLPSLVSKLAHAGSKGTAMGVYSTSQFFGAFLGGVGGGFLHHHYSDFTLFMVCTLLVGLWFIFAVTMQPLRYLTNYLLNIGQLSQGQAHALNQRLLQITGVAEAVVIIEEQVAYLKVDRNLLDVNALDLAIAEVNRS</sequence>
<dbReference type="InterPro" id="IPR054152">
    <property type="entry name" value="YajR_YAM"/>
</dbReference>
<feature type="transmembrane region" description="Helical" evidence="7">
    <location>
        <begin position="221"/>
        <end position="241"/>
    </location>
</feature>
<dbReference type="InterPro" id="IPR036259">
    <property type="entry name" value="MFS_trans_sf"/>
</dbReference>
<evidence type="ECO:0000256" key="7">
    <source>
        <dbReference type="SAM" id="Phobius"/>
    </source>
</evidence>
<feature type="transmembrane region" description="Helical" evidence="7">
    <location>
        <begin position="18"/>
        <end position="43"/>
    </location>
</feature>
<gene>
    <name evidence="9" type="ORF">TPSD3_03730</name>
</gene>
<evidence type="ECO:0000259" key="8">
    <source>
        <dbReference type="PROSITE" id="PS50850"/>
    </source>
</evidence>
<feature type="transmembrane region" description="Helical" evidence="7">
    <location>
        <begin position="165"/>
        <end position="190"/>
    </location>
</feature>
<dbReference type="InterPro" id="IPR011701">
    <property type="entry name" value="MFS"/>
</dbReference>
<keyword evidence="6 7" id="KW-0472">Membrane</keyword>
<dbReference type="PANTHER" id="PTHR23517">
    <property type="entry name" value="RESISTANCE PROTEIN MDTM, PUTATIVE-RELATED-RELATED"/>
    <property type="match status" value="1"/>
</dbReference>
<dbReference type="Proteomes" id="UP000194798">
    <property type="component" value="Unassembled WGS sequence"/>
</dbReference>
<keyword evidence="4 7" id="KW-0812">Transmembrane</keyword>
<dbReference type="Gene3D" id="1.20.1250.20">
    <property type="entry name" value="MFS general substrate transporter like domains"/>
    <property type="match status" value="1"/>
</dbReference>
<dbReference type="GO" id="GO:0022857">
    <property type="term" value="F:transmembrane transporter activity"/>
    <property type="evidence" value="ECO:0007669"/>
    <property type="project" value="InterPro"/>
</dbReference>
<evidence type="ECO:0000256" key="3">
    <source>
        <dbReference type="ARBA" id="ARBA00022475"/>
    </source>
</evidence>
<dbReference type="AlphaFoldDB" id="A0A251XC27"/>
<dbReference type="Pfam" id="PF21987">
    <property type="entry name" value="YajR_YAM"/>
    <property type="match status" value="1"/>
</dbReference>
<evidence type="ECO:0000313" key="10">
    <source>
        <dbReference type="Proteomes" id="UP000194798"/>
    </source>
</evidence>
<evidence type="ECO:0000256" key="1">
    <source>
        <dbReference type="ARBA" id="ARBA00004651"/>
    </source>
</evidence>
<comment type="subcellular location">
    <subcellularLocation>
        <location evidence="1">Cell membrane</location>
        <topology evidence="1">Multi-pass membrane protein</topology>
    </subcellularLocation>
</comment>
<dbReference type="InterPro" id="IPR050171">
    <property type="entry name" value="MFS_Transporters"/>
</dbReference>
<dbReference type="Pfam" id="PF07690">
    <property type="entry name" value="MFS_1"/>
    <property type="match status" value="1"/>
</dbReference>
<dbReference type="CDD" id="cd17472">
    <property type="entry name" value="MFS_YajR_like"/>
    <property type="match status" value="1"/>
</dbReference>
<accession>A0A251XC27</accession>
<dbReference type="RefSeq" id="WP_245391513.1">
    <property type="nucleotide sequence ID" value="NZ_MSLT01000006.1"/>
</dbReference>
<evidence type="ECO:0000256" key="4">
    <source>
        <dbReference type="ARBA" id="ARBA00022692"/>
    </source>
</evidence>
<reference evidence="9 10" key="1">
    <citation type="submission" date="2016-12" db="EMBL/GenBank/DDBJ databases">
        <title>Thioflexothrix psekupsii D3 genome sequencing and assembly.</title>
        <authorList>
            <person name="Fomenkov A."/>
            <person name="Vincze T."/>
            <person name="Grabovich M."/>
            <person name="Anton B.P."/>
            <person name="Dubinina G."/>
            <person name="Orlova M."/>
            <person name="Belousova E."/>
            <person name="Roberts R.J."/>
        </authorList>
    </citation>
    <scope>NUCLEOTIDE SEQUENCE [LARGE SCALE GENOMIC DNA]</scope>
    <source>
        <strain evidence="9">D3</strain>
    </source>
</reference>
<evidence type="ECO:0000256" key="5">
    <source>
        <dbReference type="ARBA" id="ARBA00022989"/>
    </source>
</evidence>
<feature type="transmembrane region" description="Helical" evidence="7">
    <location>
        <begin position="341"/>
        <end position="364"/>
    </location>
</feature>
<keyword evidence="2" id="KW-0813">Transport</keyword>
<evidence type="ECO:0000256" key="2">
    <source>
        <dbReference type="ARBA" id="ARBA00022448"/>
    </source>
</evidence>
<dbReference type="PANTHER" id="PTHR23517:SF2">
    <property type="entry name" value="MULTIDRUG RESISTANCE PROTEIN MDTH"/>
    <property type="match status" value="1"/>
</dbReference>
<feature type="transmembrane region" description="Helical" evidence="7">
    <location>
        <begin position="253"/>
        <end position="271"/>
    </location>
</feature>
<keyword evidence="10" id="KW-1185">Reference proteome</keyword>
<dbReference type="InterPro" id="IPR020846">
    <property type="entry name" value="MFS_dom"/>
</dbReference>
<keyword evidence="3" id="KW-1003">Cell membrane</keyword>
<feature type="transmembrane region" description="Helical" evidence="7">
    <location>
        <begin position="108"/>
        <end position="128"/>
    </location>
</feature>
<feature type="transmembrane region" description="Helical" evidence="7">
    <location>
        <begin position="49"/>
        <end position="72"/>
    </location>
</feature>
<dbReference type="Gene3D" id="3.30.70.100">
    <property type="match status" value="1"/>
</dbReference>
<protein>
    <submittedName>
        <fullName evidence="9">MFS transporter</fullName>
    </submittedName>
</protein>
<feature type="transmembrane region" description="Helical" evidence="7">
    <location>
        <begin position="370"/>
        <end position="390"/>
    </location>
</feature>
<feature type="domain" description="Major facilitator superfamily (MFS) profile" evidence="8">
    <location>
        <begin position="17"/>
        <end position="395"/>
    </location>
</feature>
<evidence type="ECO:0000256" key="6">
    <source>
        <dbReference type="ARBA" id="ARBA00023136"/>
    </source>
</evidence>
<feature type="transmembrane region" description="Helical" evidence="7">
    <location>
        <begin position="307"/>
        <end position="329"/>
    </location>
</feature>
<feature type="transmembrane region" description="Helical" evidence="7">
    <location>
        <begin position="140"/>
        <end position="159"/>
    </location>
</feature>
<dbReference type="SUPFAM" id="SSF103473">
    <property type="entry name" value="MFS general substrate transporter"/>
    <property type="match status" value="1"/>
</dbReference>
<name>A0A251XC27_9GAMM</name>
<feature type="transmembrane region" description="Helical" evidence="7">
    <location>
        <begin position="84"/>
        <end position="102"/>
    </location>
</feature>
<evidence type="ECO:0000313" key="9">
    <source>
        <dbReference type="EMBL" id="OUD15640.1"/>
    </source>
</evidence>
<dbReference type="GO" id="GO:0005886">
    <property type="term" value="C:plasma membrane"/>
    <property type="evidence" value="ECO:0007669"/>
    <property type="project" value="UniProtKB-SubCell"/>
</dbReference>
<keyword evidence="5 7" id="KW-1133">Transmembrane helix</keyword>
<organism evidence="9 10">
    <name type="scientific">Thioflexithrix psekupsensis</name>
    <dbReference type="NCBI Taxonomy" id="1570016"/>
    <lineage>
        <taxon>Bacteria</taxon>
        <taxon>Pseudomonadati</taxon>
        <taxon>Pseudomonadota</taxon>
        <taxon>Gammaproteobacteria</taxon>
        <taxon>Thiotrichales</taxon>
        <taxon>Thioflexithrix</taxon>
    </lineage>
</organism>
<proteinExistence type="predicted"/>